<sequence>MSEPIIQLDSLSKTYKNGRGVHNISLEVRRGEVYGFFGPNGAGKTTVMKMLVGLSQADTGSARLFGYDVITHFTQAMQKTGVLIETAEAFEYMSGSANLALAARFYPELGKGRIDEVLELVGLLPYKQEKVAGYSLGMKQRLGLAAALLSKPELLILDEPTNGLDIEGMVDMRELMVSLAREQGMTFFISSHMIQEMELMCSRIGIIVEGRLVREGALNELVDGVHVASLEQLFMASVKQERGKAAHVHV</sequence>
<proteinExistence type="inferred from homology"/>
<dbReference type="InterPro" id="IPR003593">
    <property type="entry name" value="AAA+_ATPase"/>
</dbReference>
<dbReference type="RefSeq" id="WP_166150291.1">
    <property type="nucleotide sequence ID" value="NZ_JAAOIW010000004.1"/>
</dbReference>
<reference evidence="6" key="1">
    <citation type="submission" date="2020-03" db="EMBL/GenBank/DDBJ databases">
        <title>Draft sequencing of Paenibacilllus sp. S3N08.</title>
        <authorList>
            <person name="Kim D.-U."/>
        </authorList>
    </citation>
    <scope>NUCLEOTIDE SEQUENCE</scope>
    <source>
        <strain evidence="6">S3N08</strain>
    </source>
</reference>
<keyword evidence="7" id="KW-1185">Reference proteome</keyword>
<gene>
    <name evidence="6" type="ORF">G9U52_13590</name>
</gene>
<evidence type="ECO:0000256" key="4">
    <source>
        <dbReference type="ARBA" id="ARBA00022840"/>
    </source>
</evidence>
<evidence type="ECO:0000313" key="7">
    <source>
        <dbReference type="Proteomes" id="UP001165962"/>
    </source>
</evidence>
<dbReference type="InterPro" id="IPR003439">
    <property type="entry name" value="ABC_transporter-like_ATP-bd"/>
</dbReference>
<dbReference type="InterPro" id="IPR027417">
    <property type="entry name" value="P-loop_NTPase"/>
</dbReference>
<protein>
    <submittedName>
        <fullName evidence="6">ABC transporter ATP-binding protein</fullName>
    </submittedName>
</protein>
<dbReference type="GO" id="GO:0005524">
    <property type="term" value="F:ATP binding"/>
    <property type="evidence" value="ECO:0007669"/>
    <property type="project" value="UniProtKB-KW"/>
</dbReference>
<name>A0ABX0JA65_9BACL</name>
<dbReference type="SUPFAM" id="SSF52540">
    <property type="entry name" value="P-loop containing nucleoside triphosphate hydrolases"/>
    <property type="match status" value="1"/>
</dbReference>
<evidence type="ECO:0000313" key="6">
    <source>
        <dbReference type="EMBL" id="NHN30866.1"/>
    </source>
</evidence>
<dbReference type="PANTHER" id="PTHR43335">
    <property type="entry name" value="ABC TRANSPORTER, ATP-BINDING PROTEIN"/>
    <property type="match status" value="1"/>
</dbReference>
<evidence type="ECO:0000259" key="5">
    <source>
        <dbReference type="PROSITE" id="PS50893"/>
    </source>
</evidence>
<keyword evidence="3" id="KW-0547">Nucleotide-binding</keyword>
<dbReference type="PROSITE" id="PS00211">
    <property type="entry name" value="ABC_TRANSPORTER_1"/>
    <property type="match status" value="1"/>
</dbReference>
<organism evidence="6 7">
    <name type="scientific">Paenibacillus agricola</name>
    <dbReference type="NCBI Taxonomy" id="2716264"/>
    <lineage>
        <taxon>Bacteria</taxon>
        <taxon>Bacillati</taxon>
        <taxon>Bacillota</taxon>
        <taxon>Bacilli</taxon>
        <taxon>Bacillales</taxon>
        <taxon>Paenibacillaceae</taxon>
        <taxon>Paenibacillus</taxon>
    </lineage>
</organism>
<evidence type="ECO:0000256" key="3">
    <source>
        <dbReference type="ARBA" id="ARBA00022741"/>
    </source>
</evidence>
<keyword evidence="4 6" id="KW-0067">ATP-binding</keyword>
<dbReference type="InterPro" id="IPR017871">
    <property type="entry name" value="ABC_transporter-like_CS"/>
</dbReference>
<dbReference type="Gene3D" id="3.40.50.300">
    <property type="entry name" value="P-loop containing nucleotide triphosphate hydrolases"/>
    <property type="match status" value="1"/>
</dbReference>
<evidence type="ECO:0000256" key="2">
    <source>
        <dbReference type="ARBA" id="ARBA00022448"/>
    </source>
</evidence>
<dbReference type="PANTHER" id="PTHR43335:SF4">
    <property type="entry name" value="ABC TRANSPORTER, ATP-BINDING PROTEIN"/>
    <property type="match status" value="1"/>
</dbReference>
<accession>A0ABX0JA65</accession>
<feature type="domain" description="ABC transporter" evidence="5">
    <location>
        <begin position="6"/>
        <end position="234"/>
    </location>
</feature>
<keyword evidence="2" id="KW-0813">Transport</keyword>
<dbReference type="SMART" id="SM00382">
    <property type="entry name" value="AAA"/>
    <property type="match status" value="1"/>
</dbReference>
<dbReference type="Pfam" id="PF00005">
    <property type="entry name" value="ABC_tran"/>
    <property type="match status" value="1"/>
</dbReference>
<dbReference type="PROSITE" id="PS50893">
    <property type="entry name" value="ABC_TRANSPORTER_2"/>
    <property type="match status" value="1"/>
</dbReference>
<dbReference type="EMBL" id="JAAOIW010000004">
    <property type="protein sequence ID" value="NHN30866.1"/>
    <property type="molecule type" value="Genomic_DNA"/>
</dbReference>
<comment type="similarity">
    <text evidence="1">Belongs to the ABC transporter superfamily.</text>
</comment>
<comment type="caution">
    <text evidence="6">The sequence shown here is derived from an EMBL/GenBank/DDBJ whole genome shotgun (WGS) entry which is preliminary data.</text>
</comment>
<dbReference type="Proteomes" id="UP001165962">
    <property type="component" value="Unassembled WGS sequence"/>
</dbReference>
<evidence type="ECO:0000256" key="1">
    <source>
        <dbReference type="ARBA" id="ARBA00005417"/>
    </source>
</evidence>